<evidence type="ECO:0008006" key="4">
    <source>
        <dbReference type="Google" id="ProtNLM"/>
    </source>
</evidence>
<dbReference type="Proteomes" id="UP001595443">
    <property type="component" value="Unassembled WGS sequence"/>
</dbReference>
<evidence type="ECO:0000313" key="3">
    <source>
        <dbReference type="Proteomes" id="UP001595443"/>
    </source>
</evidence>
<evidence type="ECO:0000256" key="1">
    <source>
        <dbReference type="SAM" id="SignalP"/>
    </source>
</evidence>
<sequence>MCLILRSICLLIALATVALHAPAALDAADGNAPFSMTAQAGAHHDGGALSLTGCHHARHHAHSLCAPPVIPVEHTELGSKARTSHVPPVKAVAMLGHVDGLSAPPPKSFV</sequence>
<comment type="caution">
    <text evidence="2">The sequence shown here is derived from an EMBL/GenBank/DDBJ whole genome shotgun (WGS) entry which is preliminary data.</text>
</comment>
<protein>
    <recommendedName>
        <fullName evidence="4">Secreted protein</fullName>
    </recommendedName>
</protein>
<name>A0ABV7AGQ9_9RHOB</name>
<evidence type="ECO:0000313" key="2">
    <source>
        <dbReference type="EMBL" id="MFC2968096.1"/>
    </source>
</evidence>
<reference evidence="3" key="1">
    <citation type="journal article" date="2019" name="Int. J. Syst. Evol. Microbiol.">
        <title>The Global Catalogue of Microorganisms (GCM) 10K type strain sequencing project: providing services to taxonomists for standard genome sequencing and annotation.</title>
        <authorList>
            <consortium name="The Broad Institute Genomics Platform"/>
            <consortium name="The Broad Institute Genome Sequencing Center for Infectious Disease"/>
            <person name="Wu L."/>
            <person name="Ma J."/>
        </authorList>
    </citation>
    <scope>NUCLEOTIDE SEQUENCE [LARGE SCALE GENOMIC DNA]</scope>
    <source>
        <strain evidence="3">KCTC 62192</strain>
    </source>
</reference>
<feature type="signal peptide" evidence="1">
    <location>
        <begin position="1"/>
        <end position="23"/>
    </location>
</feature>
<gene>
    <name evidence="2" type="ORF">ACFOES_08325</name>
</gene>
<feature type="chain" id="PRO_5046633958" description="Secreted protein" evidence="1">
    <location>
        <begin position="24"/>
        <end position="110"/>
    </location>
</feature>
<dbReference type="RefSeq" id="WP_377832770.1">
    <property type="nucleotide sequence ID" value="NZ_JBHRSK010000004.1"/>
</dbReference>
<accession>A0ABV7AGQ9</accession>
<keyword evidence="3" id="KW-1185">Reference proteome</keyword>
<keyword evidence="1" id="KW-0732">Signal</keyword>
<dbReference type="EMBL" id="JBHRSK010000004">
    <property type="protein sequence ID" value="MFC2968096.1"/>
    <property type="molecule type" value="Genomic_DNA"/>
</dbReference>
<organism evidence="2 3">
    <name type="scientific">Acidimangrovimonas pyrenivorans</name>
    <dbReference type="NCBI Taxonomy" id="2030798"/>
    <lineage>
        <taxon>Bacteria</taxon>
        <taxon>Pseudomonadati</taxon>
        <taxon>Pseudomonadota</taxon>
        <taxon>Alphaproteobacteria</taxon>
        <taxon>Rhodobacterales</taxon>
        <taxon>Paracoccaceae</taxon>
        <taxon>Acidimangrovimonas</taxon>
    </lineage>
</organism>
<proteinExistence type="predicted"/>